<evidence type="ECO:0000313" key="2">
    <source>
        <dbReference type="EMBL" id="MBA9086046.1"/>
    </source>
</evidence>
<evidence type="ECO:0000313" key="3">
    <source>
        <dbReference type="Proteomes" id="UP000567067"/>
    </source>
</evidence>
<evidence type="ECO:0000256" key="1">
    <source>
        <dbReference type="SAM" id="Coils"/>
    </source>
</evidence>
<reference evidence="2 3" key="1">
    <citation type="submission" date="2020-08" db="EMBL/GenBank/DDBJ databases">
        <title>Genomic Encyclopedia of Type Strains, Phase III (KMG-III): the genomes of soil and plant-associated and newly described type strains.</title>
        <authorList>
            <person name="Whitman W."/>
        </authorList>
    </citation>
    <scope>NUCLEOTIDE SEQUENCE [LARGE SCALE GENOMIC DNA]</scope>
    <source>
        <strain evidence="2 3">CECT 8693</strain>
    </source>
</reference>
<comment type="caution">
    <text evidence="2">The sequence shown here is derived from an EMBL/GenBank/DDBJ whole genome shotgun (WGS) entry which is preliminary data.</text>
</comment>
<keyword evidence="1" id="KW-0175">Coiled coil</keyword>
<accession>A0A7W3XS08</accession>
<dbReference type="Pfam" id="PF20379">
    <property type="entry name" value="DUF6674"/>
    <property type="match status" value="1"/>
</dbReference>
<dbReference type="InterPro" id="IPR046656">
    <property type="entry name" value="DUF6674"/>
</dbReference>
<dbReference type="EMBL" id="JACJIP010000015">
    <property type="protein sequence ID" value="MBA9086046.1"/>
    <property type="molecule type" value="Genomic_DNA"/>
</dbReference>
<dbReference type="AlphaFoldDB" id="A0A7W3XS08"/>
<sequence length="252" mass="28271">MAKTKTTAEPILENEHVKELLAILRDNNSPSTKDFLAVLNQVGAMEKQLDAAVKELSAMRQELKTAQAQNHPVKTALQKAVIVMQGQVLDLRERLTELKQTVIDGCKNAVAVFKENGISALDNVARFDIGELREIVSYDEMELDHMGDKKTATFFIISDTNTTYNFIVALAFSQMFNLLCERADSKYGGRLPHHVRVFMGRSRQHGTGSTARKAGCRYPLPNQYSQCLIFWHFGNISSDDKKRLSILIPPSD</sequence>
<name>A0A7W3XS08_9BACL</name>
<proteinExistence type="predicted"/>
<keyword evidence="3" id="KW-1185">Reference proteome</keyword>
<feature type="coiled-coil region" evidence="1">
    <location>
        <begin position="42"/>
        <end position="69"/>
    </location>
</feature>
<dbReference type="Proteomes" id="UP000567067">
    <property type="component" value="Unassembled WGS sequence"/>
</dbReference>
<gene>
    <name evidence="2" type="ORF">FHR92_002519</name>
</gene>
<organism evidence="2 3">
    <name type="scientific">Fontibacillus solani</name>
    <dbReference type="NCBI Taxonomy" id="1572857"/>
    <lineage>
        <taxon>Bacteria</taxon>
        <taxon>Bacillati</taxon>
        <taxon>Bacillota</taxon>
        <taxon>Bacilli</taxon>
        <taxon>Bacillales</taxon>
        <taxon>Paenibacillaceae</taxon>
        <taxon>Fontibacillus</taxon>
    </lineage>
</organism>
<dbReference type="CDD" id="cd01127">
    <property type="entry name" value="TrwB_TraG_TraD_VirD4"/>
    <property type="match status" value="1"/>
</dbReference>
<protein>
    <submittedName>
        <fullName evidence="2">Uncharacterized protein</fullName>
    </submittedName>
</protein>